<dbReference type="Proteomes" id="UP000077013">
    <property type="component" value="Unassembled WGS sequence"/>
</dbReference>
<reference evidence="3 4" key="1">
    <citation type="submission" date="2016-02" db="EMBL/GenBank/DDBJ databases">
        <title>Ulvibacter sp. LPB0005, isolated from Thais luteostoma.</title>
        <authorList>
            <person name="Shin S.-K."/>
            <person name="Yi H."/>
        </authorList>
    </citation>
    <scope>NUCLEOTIDE SEQUENCE [LARGE SCALE GENOMIC DNA]</scope>
    <source>
        <strain evidence="3 4">LPB0005</strain>
    </source>
</reference>
<dbReference type="Pfam" id="PF03960">
    <property type="entry name" value="ArsC"/>
    <property type="match status" value="1"/>
</dbReference>
<evidence type="ECO:0000256" key="2">
    <source>
        <dbReference type="PROSITE-ProRule" id="PRU01282"/>
    </source>
</evidence>
<accession>A0A167J6N5</accession>
<gene>
    <name evidence="3" type="ORF">ULVI_06470</name>
</gene>
<comment type="caution">
    <text evidence="3">The sequence shown here is derived from an EMBL/GenBank/DDBJ whole genome shotgun (WGS) entry which is preliminary data.</text>
</comment>
<comment type="similarity">
    <text evidence="1 2">Belongs to the ArsC family.</text>
</comment>
<dbReference type="RefSeq" id="WP_068590894.1">
    <property type="nucleotide sequence ID" value="NZ_LRXL01000026.1"/>
</dbReference>
<name>A0A167J6N5_9FLAO</name>
<dbReference type="InterPro" id="IPR006660">
    <property type="entry name" value="Arsenate_reductase-like"/>
</dbReference>
<proteinExistence type="inferred from homology"/>
<dbReference type="PANTHER" id="PTHR30041">
    <property type="entry name" value="ARSENATE REDUCTASE"/>
    <property type="match status" value="1"/>
</dbReference>
<dbReference type="EMBL" id="LRXL01000026">
    <property type="protein sequence ID" value="OAB80374.1"/>
    <property type="molecule type" value="Genomic_DNA"/>
</dbReference>
<evidence type="ECO:0000313" key="3">
    <source>
        <dbReference type="EMBL" id="OAB80374.1"/>
    </source>
</evidence>
<dbReference type="PANTHER" id="PTHR30041:SF7">
    <property type="entry name" value="GLOBAL TRANSCRIPTIONAL REGULATOR SPX"/>
    <property type="match status" value="1"/>
</dbReference>
<protein>
    <submittedName>
        <fullName evidence="3">Arsenate reductase</fullName>
    </submittedName>
</protein>
<sequence>MQKIYYLSTCDTCKRIMDEIEIPQSFIKQDIKTQGITEEELEELFNLSESYEALFSKRAKLYKERNLKDKELLEEDYRNLILEHYTFLKRPVIVNNDEIFIGNSKKTVEAAKASIHNN</sequence>
<dbReference type="OrthoDB" id="1120494at2"/>
<dbReference type="Gene3D" id="3.40.30.10">
    <property type="entry name" value="Glutaredoxin"/>
    <property type="match status" value="1"/>
</dbReference>
<dbReference type="AlphaFoldDB" id="A0A167J6N5"/>
<evidence type="ECO:0000313" key="4">
    <source>
        <dbReference type="Proteomes" id="UP000077013"/>
    </source>
</evidence>
<organism evidence="3 4">
    <name type="scientific">Cochleicola gelatinilyticus</name>
    <dbReference type="NCBI Taxonomy" id="1763537"/>
    <lineage>
        <taxon>Bacteria</taxon>
        <taxon>Pseudomonadati</taxon>
        <taxon>Bacteroidota</taxon>
        <taxon>Flavobacteriia</taxon>
        <taxon>Flavobacteriales</taxon>
        <taxon>Flavobacteriaceae</taxon>
        <taxon>Cochleicola</taxon>
    </lineage>
</organism>
<evidence type="ECO:0000256" key="1">
    <source>
        <dbReference type="ARBA" id="ARBA00007198"/>
    </source>
</evidence>
<keyword evidence="4" id="KW-1185">Reference proteome</keyword>
<dbReference type="SUPFAM" id="SSF52833">
    <property type="entry name" value="Thioredoxin-like"/>
    <property type="match status" value="1"/>
</dbReference>
<dbReference type="STRING" id="1763537.ULVI_06470"/>
<dbReference type="PROSITE" id="PS51353">
    <property type="entry name" value="ARSC"/>
    <property type="match status" value="1"/>
</dbReference>
<dbReference type="InterPro" id="IPR036249">
    <property type="entry name" value="Thioredoxin-like_sf"/>
</dbReference>